<name>A0A9Q8ZCS4_CURCL</name>
<dbReference type="OrthoDB" id="5387389at2759"/>
<proteinExistence type="predicted"/>
<dbReference type="VEuPathDB" id="FungiDB:yc1106_07119"/>
<dbReference type="AlphaFoldDB" id="A0A9Q8ZCS4"/>
<feature type="compositionally biased region" description="Basic and acidic residues" evidence="1">
    <location>
        <begin position="7"/>
        <end position="27"/>
    </location>
</feature>
<reference evidence="2" key="1">
    <citation type="submission" date="2021-12" db="EMBL/GenBank/DDBJ databases">
        <title>Curvularia clavata genome.</title>
        <authorList>
            <person name="Cao Y."/>
        </authorList>
    </citation>
    <scope>NUCLEOTIDE SEQUENCE</scope>
    <source>
        <strain evidence="2">Yc1106</strain>
    </source>
</reference>
<evidence type="ECO:0000313" key="3">
    <source>
        <dbReference type="Proteomes" id="UP001056012"/>
    </source>
</evidence>
<dbReference type="EMBL" id="CP089278">
    <property type="protein sequence ID" value="USP79845.1"/>
    <property type="molecule type" value="Genomic_DNA"/>
</dbReference>
<gene>
    <name evidence="2" type="ORF">yc1106_07119</name>
</gene>
<protein>
    <submittedName>
        <fullName evidence="2">Uncharacterized protein</fullName>
    </submittedName>
</protein>
<organism evidence="2 3">
    <name type="scientific">Curvularia clavata</name>
    <dbReference type="NCBI Taxonomy" id="95742"/>
    <lineage>
        <taxon>Eukaryota</taxon>
        <taxon>Fungi</taxon>
        <taxon>Dikarya</taxon>
        <taxon>Ascomycota</taxon>
        <taxon>Pezizomycotina</taxon>
        <taxon>Dothideomycetes</taxon>
        <taxon>Pleosporomycetidae</taxon>
        <taxon>Pleosporales</taxon>
        <taxon>Pleosporineae</taxon>
        <taxon>Pleosporaceae</taxon>
        <taxon>Curvularia</taxon>
    </lineage>
</organism>
<evidence type="ECO:0000313" key="2">
    <source>
        <dbReference type="EMBL" id="USP79845.1"/>
    </source>
</evidence>
<evidence type="ECO:0000256" key="1">
    <source>
        <dbReference type="SAM" id="MobiDB-lite"/>
    </source>
</evidence>
<accession>A0A9Q8ZCS4</accession>
<dbReference type="Proteomes" id="UP001056012">
    <property type="component" value="Chromosome 5"/>
</dbReference>
<sequence>MLSADRSAGDKIKEQKEEAERELENRQKAGSSYAPPELGSIDTNQNLSGLPWGGFSMRHMVEQGKRSH</sequence>
<feature type="region of interest" description="Disordered" evidence="1">
    <location>
        <begin position="1"/>
        <end position="45"/>
    </location>
</feature>
<keyword evidence="3" id="KW-1185">Reference proteome</keyword>